<gene>
    <name evidence="2" type="ORF">METZ01_LOCUS30779</name>
</gene>
<reference evidence="2" key="1">
    <citation type="submission" date="2018-05" db="EMBL/GenBank/DDBJ databases">
        <authorList>
            <person name="Lanie J.A."/>
            <person name="Ng W.-L."/>
            <person name="Kazmierczak K.M."/>
            <person name="Andrzejewski T.M."/>
            <person name="Davidsen T.M."/>
            <person name="Wayne K.J."/>
            <person name="Tettelin H."/>
            <person name="Glass J.I."/>
            <person name="Rusch D."/>
            <person name="Podicherti R."/>
            <person name="Tsui H.-C.T."/>
            <person name="Winkler M.E."/>
        </authorList>
    </citation>
    <scope>NUCLEOTIDE SEQUENCE</scope>
</reference>
<dbReference type="EMBL" id="UINC01001335">
    <property type="protein sequence ID" value="SUZ77925.1"/>
    <property type="molecule type" value="Genomic_DNA"/>
</dbReference>
<feature type="domain" description="SPOR" evidence="1">
    <location>
        <begin position="171"/>
        <end position="252"/>
    </location>
</feature>
<dbReference type="SUPFAM" id="SSF110997">
    <property type="entry name" value="Sporulation related repeat"/>
    <property type="match status" value="1"/>
</dbReference>
<dbReference type="AlphaFoldDB" id="A0A381QF09"/>
<dbReference type="PROSITE" id="PS51257">
    <property type="entry name" value="PROKAR_LIPOPROTEIN"/>
    <property type="match status" value="1"/>
</dbReference>
<evidence type="ECO:0000313" key="2">
    <source>
        <dbReference type="EMBL" id="SUZ77925.1"/>
    </source>
</evidence>
<name>A0A381QF09_9ZZZZ</name>
<dbReference type="PROSITE" id="PS51724">
    <property type="entry name" value="SPOR"/>
    <property type="match status" value="1"/>
</dbReference>
<dbReference type="GO" id="GO:0042834">
    <property type="term" value="F:peptidoglycan binding"/>
    <property type="evidence" value="ECO:0007669"/>
    <property type="project" value="InterPro"/>
</dbReference>
<dbReference type="InterPro" id="IPR036680">
    <property type="entry name" value="SPOR-like_sf"/>
</dbReference>
<proteinExistence type="predicted"/>
<accession>A0A381QF09</accession>
<dbReference type="Gene3D" id="3.30.70.1070">
    <property type="entry name" value="Sporulation related repeat"/>
    <property type="match status" value="1"/>
</dbReference>
<protein>
    <recommendedName>
        <fullName evidence="1">SPOR domain-containing protein</fullName>
    </recommendedName>
</protein>
<organism evidence="2">
    <name type="scientific">marine metagenome</name>
    <dbReference type="NCBI Taxonomy" id="408172"/>
    <lineage>
        <taxon>unclassified sequences</taxon>
        <taxon>metagenomes</taxon>
        <taxon>ecological metagenomes</taxon>
    </lineage>
</organism>
<evidence type="ECO:0000259" key="1">
    <source>
        <dbReference type="PROSITE" id="PS51724"/>
    </source>
</evidence>
<dbReference type="Pfam" id="PF05036">
    <property type="entry name" value="SPOR"/>
    <property type="match status" value="1"/>
</dbReference>
<dbReference type="InterPro" id="IPR007730">
    <property type="entry name" value="SPOR-like_dom"/>
</dbReference>
<sequence>MRSKSFYCFIVLLILVSCSDNSPGIKKVIVKDNSARLVDNPRTKSPITFIPIGTELEVLKTKDVKKGLFNTTWFQVPYEDTVGWINMFFVTVDSNATVDDMIKLADRSQPDAGENADYDDYDEDYETDETFDYDEYYEDEEITNDTDVLTASQRNVVQGVGSGSANASIVSSTGRLYTVQITSGKNLAAAEELVRNAKNAGIDAYIQQGYVDNSGTLWYRVRAGKYTSIDIARAAAGEINEKMNTNSWVDNFRKDKAVEQELIPAVSEPLESLPMYSVIEPWMKENISNSGSIKYIKWYDPYIRGNFHLQRVRYSILTNQDELLIDEREFKFWDGKLYSVFDNQGTQLQ</sequence>